<dbReference type="AlphaFoldDB" id="A0A2K8SIA5"/>
<name>A0A2K8SIA5_9NOSO</name>
<sequence>MNNPPLCPSAKPEMEGSVVFGVVGGTVEEPRLHHLIKPQPVTEDLLALSSPVAPTEIFRFAAPCASNACQHFDGSKCRLATKIVHLLPKVVDELPP</sequence>
<keyword evidence="2" id="KW-1185">Reference proteome</keyword>
<gene>
    <name evidence="1" type="ORF">COO91_00851</name>
</gene>
<dbReference type="EMBL" id="CP024785">
    <property type="protein sequence ID" value="AUB35003.1"/>
    <property type="molecule type" value="Genomic_DNA"/>
</dbReference>
<evidence type="ECO:0000313" key="1">
    <source>
        <dbReference type="EMBL" id="AUB35003.1"/>
    </source>
</evidence>
<protein>
    <submittedName>
        <fullName evidence="1">Uncharacterized protein</fullName>
    </submittedName>
</protein>
<dbReference type="RefSeq" id="WP_208766636.1">
    <property type="nucleotide sequence ID" value="NZ_CAWNNC010000001.1"/>
</dbReference>
<dbReference type="KEGG" id="nfl:COO91_00851"/>
<accession>A0A2K8SIA5</accession>
<organism evidence="1 2">
    <name type="scientific">Nostoc flagelliforme CCNUN1</name>
    <dbReference type="NCBI Taxonomy" id="2038116"/>
    <lineage>
        <taxon>Bacteria</taxon>
        <taxon>Bacillati</taxon>
        <taxon>Cyanobacteriota</taxon>
        <taxon>Cyanophyceae</taxon>
        <taxon>Nostocales</taxon>
        <taxon>Nostocaceae</taxon>
        <taxon>Nostoc</taxon>
    </lineage>
</organism>
<proteinExistence type="predicted"/>
<dbReference type="Proteomes" id="UP000232003">
    <property type="component" value="Chromosome"/>
</dbReference>
<evidence type="ECO:0000313" key="2">
    <source>
        <dbReference type="Proteomes" id="UP000232003"/>
    </source>
</evidence>
<reference evidence="1 2" key="1">
    <citation type="submission" date="2017-11" db="EMBL/GenBank/DDBJ databases">
        <title>Complete genome of a free-living desiccation-tolerant cyanobacterium and its photosynthetic adaptation to extreme terrestrial habitat.</title>
        <authorList>
            <person name="Shang J."/>
        </authorList>
    </citation>
    <scope>NUCLEOTIDE SEQUENCE [LARGE SCALE GENOMIC DNA]</scope>
    <source>
        <strain evidence="1 2">CCNUN1</strain>
    </source>
</reference>